<evidence type="ECO:0000313" key="1">
    <source>
        <dbReference type="EMBL" id="DAD68354.1"/>
    </source>
</evidence>
<proteinExistence type="predicted"/>
<sequence length="229" mass="25937">MTSVESFEHHITRKTNIKSESIKFPQRYTPEHTQMIGIYYMENGDPNLVTISTGKYTLTTGDTLSDIIVPIFTPIDDIIRITGNGIDFNLSRQSLLDKVDTCDLSLLKNDVFEQVLLYKTQLTLLLEIIPLVSLDILPDILTFNGLHGSILFPTGMDLLYELYVPLHSKAQDGISEHRDFVCHSITRDLVSTIDIGSHKNVLSVSLTVLRRYLFELCTLSEILKYENGN</sequence>
<reference evidence="1" key="1">
    <citation type="journal article" date="2021" name="Proc. Natl. Acad. Sci. U.S.A.">
        <title>A Catalog of Tens of Thousands of Viruses from Human Metagenomes Reveals Hidden Associations with Chronic Diseases.</title>
        <authorList>
            <person name="Tisza M.J."/>
            <person name="Buck C.B."/>
        </authorList>
    </citation>
    <scope>NUCLEOTIDE SEQUENCE</scope>
    <source>
        <strain evidence="1">CtBDS4</strain>
    </source>
</reference>
<organism evidence="1">
    <name type="scientific">Myoviridae sp. ctBDS4</name>
    <dbReference type="NCBI Taxonomy" id="2823537"/>
    <lineage>
        <taxon>Viruses</taxon>
        <taxon>Duplodnaviria</taxon>
        <taxon>Heunggongvirae</taxon>
        <taxon>Uroviricota</taxon>
        <taxon>Caudoviricetes</taxon>
    </lineage>
</organism>
<protein>
    <submittedName>
        <fullName evidence="1">Uncharacterized protein</fullName>
    </submittedName>
</protein>
<name>A0A8S5LEJ9_9CAUD</name>
<dbReference type="EMBL" id="BK014700">
    <property type="protein sequence ID" value="DAD68354.1"/>
    <property type="molecule type" value="Genomic_DNA"/>
</dbReference>
<accession>A0A8S5LEJ9</accession>